<reference evidence="1" key="1">
    <citation type="submission" date="2018-05" db="EMBL/GenBank/DDBJ databases">
        <authorList>
            <person name="Lanie J.A."/>
            <person name="Ng W.-L."/>
            <person name="Kazmierczak K.M."/>
            <person name="Andrzejewski T.M."/>
            <person name="Davidsen T.M."/>
            <person name="Wayne K.J."/>
            <person name="Tettelin H."/>
            <person name="Glass J.I."/>
            <person name="Rusch D."/>
            <person name="Podicherti R."/>
            <person name="Tsui H.-C.T."/>
            <person name="Winkler M.E."/>
        </authorList>
    </citation>
    <scope>NUCLEOTIDE SEQUENCE</scope>
</reference>
<organism evidence="1">
    <name type="scientific">marine metagenome</name>
    <dbReference type="NCBI Taxonomy" id="408172"/>
    <lineage>
        <taxon>unclassified sequences</taxon>
        <taxon>metagenomes</taxon>
        <taxon>ecological metagenomes</taxon>
    </lineage>
</organism>
<dbReference type="AlphaFoldDB" id="A0A382NPS7"/>
<proteinExistence type="predicted"/>
<sequence>MKTLAEKLTKKIEKKLAKNTKVDLLLGHEGIAYVDGYVAALKELKLYVELYDAERKYWETK</sequence>
<gene>
    <name evidence="1" type="ORF">METZ01_LOCUS315191</name>
</gene>
<evidence type="ECO:0000313" key="1">
    <source>
        <dbReference type="EMBL" id="SVC62337.1"/>
    </source>
</evidence>
<name>A0A382NPS7_9ZZZZ</name>
<accession>A0A382NPS7</accession>
<dbReference type="EMBL" id="UINC01101490">
    <property type="protein sequence ID" value="SVC62337.1"/>
    <property type="molecule type" value="Genomic_DNA"/>
</dbReference>
<protein>
    <submittedName>
        <fullName evidence="1">Uncharacterized protein</fullName>
    </submittedName>
</protein>